<dbReference type="Proteomes" id="UP000179037">
    <property type="component" value="Unassembled WGS sequence"/>
</dbReference>
<evidence type="ECO:0000256" key="2">
    <source>
        <dbReference type="SAM" id="SignalP"/>
    </source>
</evidence>
<keyword evidence="2" id="KW-0732">Signal</keyword>
<dbReference type="Pfam" id="PF10972">
    <property type="entry name" value="CsiV"/>
    <property type="match status" value="1"/>
</dbReference>
<sequence>MKGLFLSILLIIAPLTALHAAPAATNMYEIEVVVFENRLSDLEGGELWTRAQGKSVNAEKDASVGSGDKPPADSPLSAATTALESSGRHHVLAHLRWQQSAEAKSVSKPVKIGSAAGELDGTLRFYLSRFLILDLNLALREMQSGGIFSGVSEKDTIVYRLNEPRRIKVSETYYFDHPKFGALVRVSPAKAGGQP</sequence>
<dbReference type="STRING" id="1817768.A3A87_04370"/>
<dbReference type="InterPro" id="IPR021241">
    <property type="entry name" value="CsiV"/>
</dbReference>
<evidence type="ECO:0000313" key="4">
    <source>
        <dbReference type="Proteomes" id="UP000179037"/>
    </source>
</evidence>
<organism evidence="3 4">
    <name type="scientific">Candidatus Muproteobacteria bacterium RIFCSPLOWO2_01_FULL_60_18</name>
    <dbReference type="NCBI Taxonomy" id="1817768"/>
    <lineage>
        <taxon>Bacteria</taxon>
        <taxon>Pseudomonadati</taxon>
        <taxon>Pseudomonadota</taxon>
        <taxon>Candidatus Muproteobacteria</taxon>
    </lineage>
</organism>
<accession>A0A1F6U653</accession>
<feature type="region of interest" description="Disordered" evidence="1">
    <location>
        <begin position="58"/>
        <end position="80"/>
    </location>
</feature>
<comment type="caution">
    <text evidence="3">The sequence shown here is derived from an EMBL/GenBank/DDBJ whole genome shotgun (WGS) entry which is preliminary data.</text>
</comment>
<evidence type="ECO:0000256" key="1">
    <source>
        <dbReference type="SAM" id="MobiDB-lite"/>
    </source>
</evidence>
<name>A0A1F6U653_9PROT</name>
<dbReference type="EMBL" id="MFTC01000005">
    <property type="protein sequence ID" value="OGI52834.1"/>
    <property type="molecule type" value="Genomic_DNA"/>
</dbReference>
<gene>
    <name evidence="3" type="ORF">A3A87_04370</name>
</gene>
<feature type="signal peptide" evidence="2">
    <location>
        <begin position="1"/>
        <end position="19"/>
    </location>
</feature>
<protein>
    <recommendedName>
        <fullName evidence="5">Peptidoglycan-binding protein CsiV</fullName>
    </recommendedName>
</protein>
<proteinExistence type="predicted"/>
<evidence type="ECO:0000313" key="3">
    <source>
        <dbReference type="EMBL" id="OGI52834.1"/>
    </source>
</evidence>
<feature type="chain" id="PRO_5009526992" description="Peptidoglycan-binding protein CsiV" evidence="2">
    <location>
        <begin position="20"/>
        <end position="195"/>
    </location>
</feature>
<evidence type="ECO:0008006" key="5">
    <source>
        <dbReference type="Google" id="ProtNLM"/>
    </source>
</evidence>
<dbReference type="AlphaFoldDB" id="A0A1F6U653"/>
<reference evidence="3 4" key="1">
    <citation type="journal article" date="2016" name="Nat. Commun.">
        <title>Thousands of microbial genomes shed light on interconnected biogeochemical processes in an aquifer system.</title>
        <authorList>
            <person name="Anantharaman K."/>
            <person name="Brown C.T."/>
            <person name="Hug L.A."/>
            <person name="Sharon I."/>
            <person name="Castelle C.J."/>
            <person name="Probst A.J."/>
            <person name="Thomas B.C."/>
            <person name="Singh A."/>
            <person name="Wilkins M.J."/>
            <person name="Karaoz U."/>
            <person name="Brodie E.L."/>
            <person name="Williams K.H."/>
            <person name="Hubbard S.S."/>
            <person name="Banfield J.F."/>
        </authorList>
    </citation>
    <scope>NUCLEOTIDE SEQUENCE [LARGE SCALE GENOMIC DNA]</scope>
</reference>